<accession>C1E8H2</accession>
<feature type="region of interest" description="Disordered" evidence="1">
    <location>
        <begin position="530"/>
        <end position="565"/>
    </location>
</feature>
<feature type="compositionally biased region" description="Polar residues" evidence="1">
    <location>
        <begin position="594"/>
        <end position="603"/>
    </location>
</feature>
<sequence>MGLWSALHKVRAGQDRVLTDGRNHGHCLAPSGAWSPDSEWIVYDTRSDAAGQKFDGGAIQCVNVRSGQVRTLYRTRNGAACGVASWNPRRDKREVVFVHGPENPTASYFYAPHQRRGVRVDASAQLRRPKWHREPEMDAKAASAGVADHPEGAEVERAMPSGKNARGGEPVVTSLVPARWPCRNLDARDLLGPQFTDGALRGGTGDHQYSPDGALVASSYVDGVLLRNQASGAYGRVETACVCTAVTTLDGRGGVEVDKEEHPRNHDGDGWTVVATSHEDAPRVGSDEISNATREAWIGARGYRRAGNGWVGRALAFLGEVHTGNSRAPSHLELFVLDLPAKPRDLRLSERGKPLSGSDTARPQPPPGATQRRLTDTSGRTYPGMCVGPLEKHGHEGPPSPRAGAGKSGGSGKRKNAGPKFWPRSSPCGSRICVVAMDDMCVPQLYLVATGSSTPARLRQLTDLPKPGVQSAFSWSPDGAHIAFVHDGSVCLLTVPGDAVHRGADGDGGANDDGECDGEDEDDALAKLMEQENAVGGPDDRGRKRRVKRLTRRRTGEAAPQPQGVTFSPCGKYVAYVRRTSASSSSRDPAPGTTVAQGTQSPKSPLESERNGENTDLFYNSDDDTEGGPKYFNQVCVVGIEVVLRQPFRLAAQIVGTVATVLCGFVATDLAKLGVGAVRDGLRRRRVEMLRKIGRRGRGRGKQLRTDTWQDFQREYERTGRRLEKKPKRPAAAKGWDDFKREYER</sequence>
<dbReference type="KEGG" id="mis:MICPUN_59373"/>
<dbReference type="InterPro" id="IPR022223">
    <property type="entry name" value="DUF3748"/>
</dbReference>
<gene>
    <name evidence="2" type="ORF">MICPUN_59373</name>
</gene>
<keyword evidence="3" id="KW-1185">Reference proteome</keyword>
<dbReference type="EMBL" id="CP001327">
    <property type="protein sequence ID" value="ACO64152.1"/>
    <property type="molecule type" value="Genomic_DNA"/>
</dbReference>
<evidence type="ECO:0000256" key="1">
    <source>
        <dbReference type="SAM" id="MobiDB-lite"/>
    </source>
</evidence>
<dbReference type="Pfam" id="PF12566">
    <property type="entry name" value="DUF3748"/>
    <property type="match status" value="2"/>
</dbReference>
<proteinExistence type="predicted"/>
<feature type="compositionally biased region" description="Basic and acidic residues" evidence="1">
    <location>
        <begin position="735"/>
        <end position="745"/>
    </location>
</feature>
<dbReference type="InterPro" id="IPR011042">
    <property type="entry name" value="6-blade_b-propeller_TolB-like"/>
</dbReference>
<feature type="compositionally biased region" description="Basic residues" evidence="1">
    <location>
        <begin position="543"/>
        <end position="553"/>
    </location>
</feature>
<feature type="region of interest" description="Disordered" evidence="1">
    <location>
        <begin position="348"/>
        <end position="422"/>
    </location>
</feature>
<dbReference type="RefSeq" id="XP_002502894.1">
    <property type="nucleotide sequence ID" value="XM_002502848.1"/>
</dbReference>
<dbReference type="GeneID" id="8244541"/>
<evidence type="ECO:0008006" key="4">
    <source>
        <dbReference type="Google" id="ProtNLM"/>
    </source>
</evidence>
<feature type="region of interest" description="Disordered" evidence="1">
    <location>
        <begin position="719"/>
        <end position="745"/>
    </location>
</feature>
<reference evidence="2 3" key="1">
    <citation type="journal article" date="2009" name="Science">
        <title>Green evolution and dynamic adaptations revealed by genomes of the marine picoeukaryotes Micromonas.</title>
        <authorList>
            <person name="Worden A.Z."/>
            <person name="Lee J.H."/>
            <person name="Mock T."/>
            <person name="Rouze P."/>
            <person name="Simmons M.P."/>
            <person name="Aerts A.L."/>
            <person name="Allen A.E."/>
            <person name="Cuvelier M.L."/>
            <person name="Derelle E."/>
            <person name="Everett M.V."/>
            <person name="Foulon E."/>
            <person name="Grimwood J."/>
            <person name="Gundlach H."/>
            <person name="Henrissat B."/>
            <person name="Napoli C."/>
            <person name="McDonald S.M."/>
            <person name="Parker M.S."/>
            <person name="Rombauts S."/>
            <person name="Salamov A."/>
            <person name="Von Dassow P."/>
            <person name="Badger J.H."/>
            <person name="Coutinho P.M."/>
            <person name="Demir E."/>
            <person name="Dubchak I."/>
            <person name="Gentemann C."/>
            <person name="Eikrem W."/>
            <person name="Gready J.E."/>
            <person name="John U."/>
            <person name="Lanier W."/>
            <person name="Lindquist E.A."/>
            <person name="Lucas S."/>
            <person name="Mayer K.F."/>
            <person name="Moreau H."/>
            <person name="Not F."/>
            <person name="Otillar R."/>
            <person name="Panaud O."/>
            <person name="Pangilinan J."/>
            <person name="Paulsen I."/>
            <person name="Piegu B."/>
            <person name="Poliakov A."/>
            <person name="Robbens S."/>
            <person name="Schmutz J."/>
            <person name="Toulza E."/>
            <person name="Wyss T."/>
            <person name="Zelensky A."/>
            <person name="Zhou K."/>
            <person name="Armbrust E.V."/>
            <person name="Bhattacharya D."/>
            <person name="Goodenough U.W."/>
            <person name="Van de Peer Y."/>
            <person name="Grigoriev I.V."/>
        </authorList>
    </citation>
    <scope>NUCLEOTIDE SEQUENCE [LARGE SCALE GENOMIC DNA]</scope>
    <source>
        <strain evidence="3">RCC299 / NOUM17</strain>
    </source>
</reference>
<dbReference type="AlphaFoldDB" id="C1E8H2"/>
<evidence type="ECO:0000313" key="2">
    <source>
        <dbReference type="EMBL" id="ACO64152.1"/>
    </source>
</evidence>
<evidence type="ECO:0000313" key="3">
    <source>
        <dbReference type="Proteomes" id="UP000002009"/>
    </source>
</evidence>
<dbReference type="Proteomes" id="UP000002009">
    <property type="component" value="Chromosome 6"/>
</dbReference>
<dbReference type="STRING" id="296587.C1E8H2"/>
<dbReference type="Gene3D" id="2.120.10.30">
    <property type="entry name" value="TolB, C-terminal domain"/>
    <property type="match status" value="2"/>
</dbReference>
<feature type="region of interest" description="Disordered" evidence="1">
    <location>
        <begin position="581"/>
        <end position="625"/>
    </location>
</feature>
<name>C1E8H2_MICCC</name>
<organism evidence="2 3">
    <name type="scientific">Micromonas commoda (strain RCC299 / NOUM17 / CCMP2709)</name>
    <name type="common">Picoplanktonic green alga</name>
    <dbReference type="NCBI Taxonomy" id="296587"/>
    <lineage>
        <taxon>Eukaryota</taxon>
        <taxon>Viridiplantae</taxon>
        <taxon>Chlorophyta</taxon>
        <taxon>Mamiellophyceae</taxon>
        <taxon>Mamiellales</taxon>
        <taxon>Mamiellaceae</taxon>
        <taxon>Micromonas</taxon>
    </lineage>
</organism>
<protein>
    <recommendedName>
        <fullName evidence="4">Dipeptidylpeptidase IV N-terminal domain-containing protein</fullName>
    </recommendedName>
</protein>
<dbReference type="SUPFAM" id="SSF82171">
    <property type="entry name" value="DPP6 N-terminal domain-like"/>
    <property type="match status" value="1"/>
</dbReference>
<dbReference type="InParanoid" id="C1E8H2"/>